<proteinExistence type="predicted"/>
<protein>
    <submittedName>
        <fullName evidence="1">Uncharacterized protein</fullName>
    </submittedName>
</protein>
<evidence type="ECO:0000313" key="1">
    <source>
        <dbReference type="EMBL" id="OBZ76777.1"/>
    </source>
</evidence>
<dbReference type="EMBL" id="LUGG01000003">
    <property type="protein sequence ID" value="OBZ76777.1"/>
    <property type="molecule type" value="Genomic_DNA"/>
</dbReference>
<gene>
    <name evidence="1" type="ORF">A0H81_03972</name>
</gene>
<name>A0A1C7MJH3_GRIFR</name>
<keyword evidence="2" id="KW-1185">Reference proteome</keyword>
<dbReference type="Proteomes" id="UP000092993">
    <property type="component" value="Unassembled WGS sequence"/>
</dbReference>
<dbReference type="AlphaFoldDB" id="A0A1C7MJH3"/>
<evidence type="ECO:0000313" key="2">
    <source>
        <dbReference type="Proteomes" id="UP000092993"/>
    </source>
</evidence>
<accession>A0A1C7MJH3</accession>
<reference evidence="1 2" key="1">
    <citation type="submission" date="2016-03" db="EMBL/GenBank/DDBJ databases">
        <title>Whole genome sequencing of Grifola frondosa 9006-11.</title>
        <authorList>
            <person name="Min B."/>
            <person name="Park H."/>
            <person name="Kim J.-G."/>
            <person name="Cho H."/>
            <person name="Oh Y.-L."/>
            <person name="Kong W.-S."/>
            <person name="Choi I.-G."/>
        </authorList>
    </citation>
    <scope>NUCLEOTIDE SEQUENCE [LARGE SCALE GENOMIC DNA]</scope>
    <source>
        <strain evidence="1 2">9006-11</strain>
    </source>
</reference>
<organism evidence="1 2">
    <name type="scientific">Grifola frondosa</name>
    <name type="common">Maitake</name>
    <name type="synonym">Polyporus frondosus</name>
    <dbReference type="NCBI Taxonomy" id="5627"/>
    <lineage>
        <taxon>Eukaryota</taxon>
        <taxon>Fungi</taxon>
        <taxon>Dikarya</taxon>
        <taxon>Basidiomycota</taxon>
        <taxon>Agaricomycotina</taxon>
        <taxon>Agaricomycetes</taxon>
        <taxon>Polyporales</taxon>
        <taxon>Grifolaceae</taxon>
        <taxon>Grifola</taxon>
    </lineage>
</organism>
<comment type="caution">
    <text evidence="1">The sequence shown here is derived from an EMBL/GenBank/DDBJ whole genome shotgun (WGS) entry which is preliminary data.</text>
</comment>
<sequence>MGPQLLYDLAELSVFVFSGPTGLSFVDVKCIFHLKEVLSVRSQDMLSLSRLGPSERALRTGFSTLQSDLVQDKCFALYMDLCEVCFGNGSEAGHVVAAA</sequence>